<keyword evidence="8" id="KW-0645">Protease</keyword>
<evidence type="ECO:0000256" key="19">
    <source>
        <dbReference type="ARBA" id="ARBA00025833"/>
    </source>
</evidence>
<keyword evidence="14" id="KW-0333">Golgi apparatus</keyword>
<evidence type="ECO:0000256" key="20">
    <source>
        <dbReference type="ARBA" id="ARBA00033328"/>
    </source>
</evidence>
<dbReference type="PANTHER" id="PTHR12053">
    <property type="entry name" value="PROTEASE FAMILY M28 PLASMA GLUTAMATE CARBOXYPEPTIDASE-RELATED"/>
    <property type="match status" value="1"/>
</dbReference>
<keyword evidence="18" id="KW-0458">Lysosome</keyword>
<evidence type="ECO:0000256" key="6">
    <source>
        <dbReference type="ARBA" id="ARBA00022525"/>
    </source>
</evidence>
<keyword evidence="16" id="KW-0865">Zymogen</keyword>
<dbReference type="Proteomes" id="UP001500238">
    <property type="component" value="Unassembled WGS sequence"/>
</dbReference>
<dbReference type="Gene3D" id="3.50.30.30">
    <property type="match status" value="1"/>
</dbReference>
<dbReference type="InterPro" id="IPR007484">
    <property type="entry name" value="Peptidase_M28"/>
</dbReference>
<keyword evidence="10 21" id="KW-0732">Signal</keyword>
<evidence type="ECO:0000256" key="16">
    <source>
        <dbReference type="ARBA" id="ARBA00023145"/>
    </source>
</evidence>
<dbReference type="RefSeq" id="WP_166753112.1">
    <property type="nucleotide sequence ID" value="NZ_BAAAES010000007.1"/>
</dbReference>
<keyword evidence="24" id="KW-1185">Reference proteome</keyword>
<evidence type="ECO:0000256" key="14">
    <source>
        <dbReference type="ARBA" id="ARBA00023034"/>
    </source>
</evidence>
<dbReference type="SUPFAM" id="SSF53187">
    <property type="entry name" value="Zn-dependent exopeptidases"/>
    <property type="match status" value="1"/>
</dbReference>
<evidence type="ECO:0000256" key="18">
    <source>
        <dbReference type="ARBA" id="ARBA00023228"/>
    </source>
</evidence>
<evidence type="ECO:0000256" key="15">
    <source>
        <dbReference type="ARBA" id="ARBA00023049"/>
    </source>
</evidence>
<protein>
    <recommendedName>
        <fullName evidence="5">Carboxypeptidase Q</fullName>
    </recommendedName>
    <alternativeName>
        <fullName evidence="20">Plasma glutamate carboxypeptidase</fullName>
    </alternativeName>
</protein>
<feature type="chain" id="PRO_5047047772" description="Carboxypeptidase Q" evidence="21">
    <location>
        <begin position="19"/>
        <end position="469"/>
    </location>
</feature>
<evidence type="ECO:0000256" key="7">
    <source>
        <dbReference type="ARBA" id="ARBA00022645"/>
    </source>
</evidence>
<dbReference type="EMBL" id="BAAAES010000007">
    <property type="protein sequence ID" value="GAA0663538.1"/>
    <property type="molecule type" value="Genomic_DNA"/>
</dbReference>
<feature type="signal peptide" evidence="21">
    <location>
        <begin position="1"/>
        <end position="18"/>
    </location>
</feature>
<evidence type="ECO:0000256" key="1">
    <source>
        <dbReference type="ARBA" id="ARBA00004240"/>
    </source>
</evidence>
<proteinExistence type="predicted"/>
<evidence type="ECO:0000256" key="11">
    <source>
        <dbReference type="ARBA" id="ARBA00022801"/>
    </source>
</evidence>
<evidence type="ECO:0000256" key="5">
    <source>
        <dbReference type="ARBA" id="ARBA00014116"/>
    </source>
</evidence>
<evidence type="ECO:0000256" key="12">
    <source>
        <dbReference type="ARBA" id="ARBA00022824"/>
    </source>
</evidence>
<organism evidence="23 24">
    <name type="scientific">Sphingomonas insulae</name>
    <dbReference type="NCBI Taxonomy" id="424800"/>
    <lineage>
        <taxon>Bacteria</taxon>
        <taxon>Pseudomonadati</taxon>
        <taxon>Pseudomonadota</taxon>
        <taxon>Alphaproteobacteria</taxon>
        <taxon>Sphingomonadales</taxon>
        <taxon>Sphingomonadaceae</taxon>
        <taxon>Sphingomonas</taxon>
    </lineage>
</organism>
<keyword evidence="9" id="KW-0479">Metal-binding</keyword>
<name>A0ABP3SW80_9SPHN</name>
<evidence type="ECO:0000256" key="13">
    <source>
        <dbReference type="ARBA" id="ARBA00022833"/>
    </source>
</evidence>
<comment type="caution">
    <text evidence="23">The sequence shown here is derived from an EMBL/GenBank/DDBJ whole genome shotgun (WGS) entry which is preliminary data.</text>
</comment>
<evidence type="ECO:0000256" key="21">
    <source>
        <dbReference type="SAM" id="SignalP"/>
    </source>
</evidence>
<keyword evidence="17" id="KW-0325">Glycoprotein</keyword>
<dbReference type="InterPro" id="IPR039866">
    <property type="entry name" value="CPQ"/>
</dbReference>
<evidence type="ECO:0000259" key="22">
    <source>
        <dbReference type="Pfam" id="PF04389"/>
    </source>
</evidence>
<gene>
    <name evidence="23" type="ORF">GCM10009102_10880</name>
</gene>
<keyword evidence="15" id="KW-0482">Metalloprotease</keyword>
<evidence type="ECO:0000256" key="8">
    <source>
        <dbReference type="ARBA" id="ARBA00022670"/>
    </source>
</evidence>
<keyword evidence="7" id="KW-0121">Carboxypeptidase</keyword>
<reference evidence="24" key="1">
    <citation type="journal article" date="2019" name="Int. J. Syst. Evol. Microbiol.">
        <title>The Global Catalogue of Microorganisms (GCM) 10K type strain sequencing project: providing services to taxonomists for standard genome sequencing and annotation.</title>
        <authorList>
            <consortium name="The Broad Institute Genomics Platform"/>
            <consortium name="The Broad Institute Genome Sequencing Center for Infectious Disease"/>
            <person name="Wu L."/>
            <person name="Ma J."/>
        </authorList>
    </citation>
    <scope>NUCLEOTIDE SEQUENCE [LARGE SCALE GENOMIC DNA]</scope>
    <source>
        <strain evidence="24">JCM 14603</strain>
    </source>
</reference>
<comment type="subcellular location">
    <subcellularLocation>
        <location evidence="1">Endoplasmic reticulum</location>
    </subcellularLocation>
    <subcellularLocation>
        <location evidence="3">Golgi apparatus</location>
    </subcellularLocation>
    <subcellularLocation>
        <location evidence="2">Lysosome</location>
    </subcellularLocation>
    <subcellularLocation>
        <location evidence="4">Secreted</location>
    </subcellularLocation>
</comment>
<evidence type="ECO:0000256" key="4">
    <source>
        <dbReference type="ARBA" id="ARBA00004613"/>
    </source>
</evidence>
<dbReference type="PANTHER" id="PTHR12053:SF3">
    <property type="entry name" value="CARBOXYPEPTIDASE Q"/>
    <property type="match status" value="1"/>
</dbReference>
<evidence type="ECO:0000256" key="2">
    <source>
        <dbReference type="ARBA" id="ARBA00004371"/>
    </source>
</evidence>
<evidence type="ECO:0000256" key="10">
    <source>
        <dbReference type="ARBA" id="ARBA00022729"/>
    </source>
</evidence>
<evidence type="ECO:0000313" key="24">
    <source>
        <dbReference type="Proteomes" id="UP001500238"/>
    </source>
</evidence>
<evidence type="ECO:0000313" key="23">
    <source>
        <dbReference type="EMBL" id="GAA0663538.1"/>
    </source>
</evidence>
<dbReference type="Gene3D" id="3.40.630.10">
    <property type="entry name" value="Zn peptidases"/>
    <property type="match status" value="1"/>
</dbReference>
<evidence type="ECO:0000256" key="17">
    <source>
        <dbReference type="ARBA" id="ARBA00023180"/>
    </source>
</evidence>
<comment type="subunit">
    <text evidence="19">Homodimer. The monomeric form is inactive while the homodimer is active.</text>
</comment>
<evidence type="ECO:0000256" key="9">
    <source>
        <dbReference type="ARBA" id="ARBA00022723"/>
    </source>
</evidence>
<sequence>MTRLAIALLALASSTAAASVASAQRAAPPLPARVDPRVAALRDAALKDDVAYDIVEGLTTEVGQRLAATDAEARARTWSVARLKALGFKNVHVETYQMPVWLRGAETAEVVAPFPQTLKLVALGNSGATPATGLTAPVVVFRSYGDLANAAPDSVRGKIVYIGNAMRPTQDGSSYGAYGPARFVGPALAARLGAAAVVIKSIGTDHHRNPHTGGTNFPEGVAPIPAAALSVPDAELIERMADRGKPITLKLVLTPRFAGTGTSGNVIAEVPGSDPKAGVVLIGGHLDSWDLGTGAIDDASGVAITAAAAKRILDGPKPRRTIRVVWFGAEEPGGYGGKDYARVHGGERHATAGESDFGADRIWRFEVNLPDTAKPIADRLQAALAPLGIARGAGVGGDGTDVGPTLALGVAAIDLDQDGTRYFDTHHTPDDTLDRIDPEQLRQNVAAWTTMLAVVANAPEDIGPVTPRR</sequence>
<accession>A0ABP3SW80</accession>
<keyword evidence="6" id="KW-0964">Secreted</keyword>
<feature type="domain" description="Peptidase M28" evidence="22">
    <location>
        <begin position="265"/>
        <end position="448"/>
    </location>
</feature>
<keyword evidence="12" id="KW-0256">Endoplasmic reticulum</keyword>
<dbReference type="Pfam" id="PF04389">
    <property type="entry name" value="Peptidase_M28"/>
    <property type="match status" value="1"/>
</dbReference>
<evidence type="ECO:0000256" key="3">
    <source>
        <dbReference type="ARBA" id="ARBA00004555"/>
    </source>
</evidence>
<keyword evidence="11" id="KW-0378">Hydrolase</keyword>
<keyword evidence="13" id="KW-0862">Zinc</keyword>